<name>A0A4Z2FE82_9TELE</name>
<evidence type="ECO:0000313" key="1">
    <source>
        <dbReference type="EMBL" id="TNN39449.1"/>
    </source>
</evidence>
<dbReference type="EMBL" id="SRLO01001279">
    <property type="protein sequence ID" value="TNN39449.1"/>
    <property type="molecule type" value="Genomic_DNA"/>
</dbReference>
<protein>
    <submittedName>
        <fullName evidence="1">Uncharacterized protein</fullName>
    </submittedName>
</protein>
<organism evidence="1 2">
    <name type="scientific">Liparis tanakae</name>
    <name type="common">Tanaka's snailfish</name>
    <dbReference type="NCBI Taxonomy" id="230148"/>
    <lineage>
        <taxon>Eukaryota</taxon>
        <taxon>Metazoa</taxon>
        <taxon>Chordata</taxon>
        <taxon>Craniata</taxon>
        <taxon>Vertebrata</taxon>
        <taxon>Euteleostomi</taxon>
        <taxon>Actinopterygii</taxon>
        <taxon>Neopterygii</taxon>
        <taxon>Teleostei</taxon>
        <taxon>Neoteleostei</taxon>
        <taxon>Acanthomorphata</taxon>
        <taxon>Eupercaria</taxon>
        <taxon>Perciformes</taxon>
        <taxon>Cottioidei</taxon>
        <taxon>Cottales</taxon>
        <taxon>Liparidae</taxon>
        <taxon>Liparis</taxon>
    </lineage>
</organism>
<proteinExistence type="predicted"/>
<sequence length="86" mass="9274">MCSLLRDRRRGWGGALLRGAVGAEDLVKTSRVPVSCSYRLPVGEGHLSRAALTARRSPVSVQMHRGPLNVTSWGLTEGQGELTETT</sequence>
<gene>
    <name evidence="1" type="ORF">EYF80_050394</name>
</gene>
<reference evidence="1 2" key="1">
    <citation type="submission" date="2019-03" db="EMBL/GenBank/DDBJ databases">
        <title>First draft genome of Liparis tanakae, snailfish: a comprehensive survey of snailfish specific genes.</title>
        <authorList>
            <person name="Kim W."/>
            <person name="Song I."/>
            <person name="Jeong J.-H."/>
            <person name="Kim D."/>
            <person name="Kim S."/>
            <person name="Ryu S."/>
            <person name="Song J.Y."/>
            <person name="Lee S.K."/>
        </authorList>
    </citation>
    <scope>NUCLEOTIDE SEQUENCE [LARGE SCALE GENOMIC DNA]</scope>
    <source>
        <tissue evidence="1">Muscle</tissue>
    </source>
</reference>
<keyword evidence="2" id="KW-1185">Reference proteome</keyword>
<evidence type="ECO:0000313" key="2">
    <source>
        <dbReference type="Proteomes" id="UP000314294"/>
    </source>
</evidence>
<accession>A0A4Z2FE82</accession>
<dbReference type="Proteomes" id="UP000314294">
    <property type="component" value="Unassembled WGS sequence"/>
</dbReference>
<dbReference type="AlphaFoldDB" id="A0A4Z2FE82"/>
<comment type="caution">
    <text evidence="1">The sequence shown here is derived from an EMBL/GenBank/DDBJ whole genome shotgun (WGS) entry which is preliminary data.</text>
</comment>